<name>A0A4Q7YPD5_9BACT</name>
<comment type="caution">
    <text evidence="2">The sequence shown here is derived from an EMBL/GenBank/DDBJ whole genome shotgun (WGS) entry which is preliminary data.</text>
</comment>
<proteinExistence type="predicted"/>
<feature type="region of interest" description="Disordered" evidence="1">
    <location>
        <begin position="75"/>
        <end position="105"/>
    </location>
</feature>
<reference evidence="2 3" key="1">
    <citation type="submission" date="2019-02" db="EMBL/GenBank/DDBJ databases">
        <title>Genomic Encyclopedia of Archaeal and Bacterial Type Strains, Phase II (KMG-II): from individual species to whole genera.</title>
        <authorList>
            <person name="Goeker M."/>
        </authorList>
    </citation>
    <scope>NUCLEOTIDE SEQUENCE [LARGE SCALE GENOMIC DNA]</scope>
    <source>
        <strain evidence="2 3">DSM 18101</strain>
    </source>
</reference>
<evidence type="ECO:0000256" key="1">
    <source>
        <dbReference type="SAM" id="MobiDB-lite"/>
    </source>
</evidence>
<feature type="compositionally biased region" description="Basic and acidic residues" evidence="1">
    <location>
        <begin position="75"/>
        <end position="85"/>
    </location>
</feature>
<dbReference type="AlphaFoldDB" id="A0A4Q7YPD5"/>
<accession>A0A4Q7YPD5</accession>
<gene>
    <name evidence="2" type="ORF">BDD14_0607</name>
</gene>
<dbReference type="EMBL" id="SHKW01000001">
    <property type="protein sequence ID" value="RZU39248.1"/>
    <property type="molecule type" value="Genomic_DNA"/>
</dbReference>
<evidence type="ECO:0000313" key="3">
    <source>
        <dbReference type="Proteomes" id="UP000292958"/>
    </source>
</evidence>
<organism evidence="2 3">
    <name type="scientific">Edaphobacter modestus</name>
    <dbReference type="NCBI Taxonomy" id="388466"/>
    <lineage>
        <taxon>Bacteria</taxon>
        <taxon>Pseudomonadati</taxon>
        <taxon>Acidobacteriota</taxon>
        <taxon>Terriglobia</taxon>
        <taxon>Terriglobales</taxon>
        <taxon>Acidobacteriaceae</taxon>
        <taxon>Edaphobacter</taxon>
    </lineage>
</organism>
<feature type="compositionally biased region" description="Basic and acidic residues" evidence="1">
    <location>
        <begin position="92"/>
        <end position="105"/>
    </location>
</feature>
<protein>
    <submittedName>
        <fullName evidence="2">Uncharacterized protein</fullName>
    </submittedName>
</protein>
<evidence type="ECO:0000313" key="2">
    <source>
        <dbReference type="EMBL" id="RZU39248.1"/>
    </source>
</evidence>
<sequence length="105" mass="12025">MRVGWSFRICGEVSLRLRGWLKSPVIQAVTKPLTMIDGLWRTEHESGVANFRAEKEEQELREDAWKQLYTAAVKKGSEPPIRPDDPLAEPTETTHHARLDTREAT</sequence>
<dbReference type="Proteomes" id="UP000292958">
    <property type="component" value="Unassembled WGS sequence"/>
</dbReference>
<keyword evidence="3" id="KW-1185">Reference proteome</keyword>